<name>G3IU23_METTV</name>
<dbReference type="SUPFAM" id="SSF55874">
    <property type="entry name" value="ATPase domain of HSP90 chaperone/DNA topoisomerase II/histidine kinase"/>
    <property type="match status" value="1"/>
</dbReference>
<dbReference type="eggNOG" id="COG0326">
    <property type="taxonomic scope" value="Bacteria"/>
</dbReference>
<keyword evidence="2" id="KW-0067">ATP-binding</keyword>
<dbReference type="InterPro" id="IPR036890">
    <property type="entry name" value="HATPase_C_sf"/>
</dbReference>
<dbReference type="AlphaFoldDB" id="G3IU23"/>
<dbReference type="InterPro" id="IPR056471">
    <property type="entry name" value="HD-CE"/>
</dbReference>
<dbReference type="HOGENOM" id="CLU_016600_0_0_6"/>
<reference evidence="2 3" key="1">
    <citation type="submission" date="2011-06" db="EMBL/GenBank/DDBJ databases">
        <title>Genomic sequence of Methylobacter tundripaludum SV96.</title>
        <authorList>
            <consortium name="US DOE Joint Genome Institute"/>
            <person name="Lucas S."/>
            <person name="Han J."/>
            <person name="Lapidus A."/>
            <person name="Cheng J.-F."/>
            <person name="Goodwin L."/>
            <person name="Pitluck S."/>
            <person name="Held B."/>
            <person name="Detter J.C."/>
            <person name="Han C."/>
            <person name="Tapia R."/>
            <person name="Land M."/>
            <person name="Hauser L."/>
            <person name="Kyrpides N."/>
            <person name="Ivanova N."/>
            <person name="Ovchinnikova G."/>
            <person name="Pagani I."/>
            <person name="Klotz M.G."/>
            <person name="Dispirito A.A."/>
            <person name="Murrell J.C."/>
            <person name="Dunfield P."/>
            <person name="Kalyuzhnaya M.G."/>
            <person name="Svenning M."/>
            <person name="Trotsenko Y.A."/>
            <person name="Stein L.Y."/>
            <person name="Woyke T."/>
        </authorList>
    </citation>
    <scope>NUCLEOTIDE SEQUENCE [LARGE SCALE GENOMIC DNA]</scope>
    <source>
        <strain evidence="3">ATCC BAA-1195 / DSM 17260 / SV96</strain>
    </source>
</reference>
<dbReference type="InterPro" id="IPR020575">
    <property type="entry name" value="Hsp90_N"/>
</dbReference>
<proteinExistence type="predicted"/>
<dbReference type="RefSeq" id="WP_006889487.1">
    <property type="nucleotide sequence ID" value="NZ_JH109152.1"/>
</dbReference>
<dbReference type="OrthoDB" id="9802640at2"/>
<evidence type="ECO:0000313" key="2">
    <source>
        <dbReference type="EMBL" id="EGW21506.1"/>
    </source>
</evidence>
<protein>
    <submittedName>
        <fullName evidence="2">ATP-binding region ATPase domain protein</fullName>
    </submittedName>
</protein>
<evidence type="ECO:0000313" key="3">
    <source>
        <dbReference type="Proteomes" id="UP000004664"/>
    </source>
</evidence>
<dbReference type="Pfam" id="PF24391">
    <property type="entry name" value="HD-CE"/>
    <property type="match status" value="1"/>
</dbReference>
<evidence type="ECO:0000259" key="1">
    <source>
        <dbReference type="Pfam" id="PF24391"/>
    </source>
</evidence>
<dbReference type="PRINTS" id="PR00775">
    <property type="entry name" value="HEATSHOCK90"/>
</dbReference>
<keyword evidence="3" id="KW-1185">Reference proteome</keyword>
<dbReference type="Proteomes" id="UP000004664">
    <property type="component" value="Unassembled WGS sequence"/>
</dbReference>
<organism evidence="2 3">
    <name type="scientific">Methylobacter tundripaludum (strain ATCC BAA-1195 / DSM 17260 / SV96)</name>
    <dbReference type="NCBI Taxonomy" id="697282"/>
    <lineage>
        <taxon>Bacteria</taxon>
        <taxon>Pseudomonadati</taxon>
        <taxon>Pseudomonadota</taxon>
        <taxon>Gammaproteobacteria</taxon>
        <taxon>Methylococcales</taxon>
        <taxon>Methylococcaceae</taxon>
        <taxon>Methylobacter</taxon>
    </lineage>
</organism>
<dbReference type="STRING" id="697282.Mettu_0271"/>
<sequence length="862" mass="96183">MKEIENTGLWKRSLGAQNSENVREYERLKTSFCTFRERASQLVSRISSDLPELTIHDISHLDALWGVADLIAGDDYPLNPLEAFVFGGAVLLHDAALCFEAYENGLKGIRENVYWQDAYATELKKYPDAENDECLKAADFVTIRRFHSARAADLAKIGWKTPNDHDIFLIDDTNLRSNFGEIIGLIASSHHWDIEKLLTSLPGQLNAPGNFPSSWVVDPIKIACLLRCADAAHIDSRRAPDFLYALVRRHGVSLQHWQAQNRLSQVGPSHSDPENRTLLFTSCSAFPIDEADAWWVAYDAICLVQRELQNSNQLLSSRLGTSSKSPLFKMQHVEGVDNPANASKHIRVTGWMPCSVSVHVSDMQRLIERLGGEQLYGAGCDKLKIVIREMLQNSRDAVVARRFIDEGYVGEISVRLSQFNGNWKIDIIDDGVGMSMGVLTGALLDFGSSFWSGNIVQDEFPGLRSSKFQSAGRFGIGFFSVFMAAKSVEVAARRYDAGLDAVNRLLFPKGLTLRPTLVSSTPCLGARESTRVSLILEDGLINENGTISVGGITGHQDKIPIDFNSYISVLVCGLDVNVNISHNNESTIHHSVAEITRTGDMGRWLRDIYYSRYVVHGALPEEIISKYDTRLRAVRRGKEILGYAAINSTFQNNVALSVTTIGGLESGRNSYFLGYMDYDPQSAKRDQGPKPRATADELDVWANEQMDILIKENAPKEELEKATRSFSDMGINPTRIFHTSLLVPIGNAQHQVQIVSMDEILAILKRTGIYLFASHEGGWEYCRHYDNLPYDQEGPTFIPLENSGTFYVLRRDSPANEPEYTFLKCVSDYVEANGCCISIDHGQPVGRTIFGTPLYKWRLTAS</sequence>
<dbReference type="EMBL" id="JH109152">
    <property type="protein sequence ID" value="EGW21506.1"/>
    <property type="molecule type" value="Genomic_DNA"/>
</dbReference>
<gene>
    <name evidence="2" type="ORF">Mettu_0271</name>
</gene>
<feature type="domain" description="HD-CE" evidence="1">
    <location>
        <begin position="50"/>
        <end position="310"/>
    </location>
</feature>
<keyword evidence="2" id="KW-0547">Nucleotide-binding</keyword>
<dbReference type="GO" id="GO:0005524">
    <property type="term" value="F:ATP binding"/>
    <property type="evidence" value="ECO:0007669"/>
    <property type="project" value="UniProtKB-KW"/>
</dbReference>
<dbReference type="Gene3D" id="3.30.565.10">
    <property type="entry name" value="Histidine kinase-like ATPase, C-terminal domain"/>
    <property type="match status" value="1"/>
</dbReference>
<accession>G3IU23</accession>